<evidence type="ECO:0000313" key="3">
    <source>
        <dbReference type="Proteomes" id="UP000483362"/>
    </source>
</evidence>
<dbReference type="EMBL" id="VULT01000006">
    <property type="protein sequence ID" value="MSS17082.1"/>
    <property type="molecule type" value="Genomic_DNA"/>
</dbReference>
<dbReference type="InterPro" id="IPR013096">
    <property type="entry name" value="Cupin_2"/>
</dbReference>
<name>A0A6L5XED9_9BACT</name>
<gene>
    <name evidence="2" type="ORF">FYJ29_04790</name>
</gene>
<dbReference type="InterPro" id="IPR014710">
    <property type="entry name" value="RmlC-like_jellyroll"/>
</dbReference>
<dbReference type="SUPFAM" id="SSF51182">
    <property type="entry name" value="RmlC-like cupins"/>
    <property type="match status" value="1"/>
</dbReference>
<evidence type="ECO:0000313" key="2">
    <source>
        <dbReference type="EMBL" id="MSS17082.1"/>
    </source>
</evidence>
<dbReference type="Proteomes" id="UP000483362">
    <property type="component" value="Unassembled WGS sequence"/>
</dbReference>
<dbReference type="AlphaFoldDB" id="A0A6L5XED9"/>
<dbReference type="PANTHER" id="PTHR37694">
    <property type="entry name" value="SLR8022 PROTEIN"/>
    <property type="match status" value="1"/>
</dbReference>
<organism evidence="2 3">
    <name type="scientific">Sodaliphilus pleomorphus</name>
    <dbReference type="NCBI Taxonomy" id="2606626"/>
    <lineage>
        <taxon>Bacteria</taxon>
        <taxon>Pseudomonadati</taxon>
        <taxon>Bacteroidota</taxon>
        <taxon>Bacteroidia</taxon>
        <taxon>Bacteroidales</taxon>
        <taxon>Muribaculaceae</taxon>
        <taxon>Sodaliphilus</taxon>
    </lineage>
</organism>
<accession>A0A6L5XED9</accession>
<comment type="caution">
    <text evidence="2">The sequence shown here is derived from an EMBL/GenBank/DDBJ whole genome shotgun (WGS) entry which is preliminary data.</text>
</comment>
<sequence length="108" mass="11775">MEQKIEKATVMAANDLISYAEGGIVSKEFIHSKAGSITLFAFDAGQKLSEHTAPYDALVQVIDGEAEIMIAGRLYHPKAGQMLIIPQNALHAVNAAQRFKMMLTMIRG</sequence>
<reference evidence="2 3" key="1">
    <citation type="submission" date="2019-08" db="EMBL/GenBank/DDBJ databases">
        <title>In-depth cultivation of the pig gut microbiome towards novel bacterial diversity and tailored functional studies.</title>
        <authorList>
            <person name="Wylensek D."/>
            <person name="Hitch T.C.A."/>
            <person name="Clavel T."/>
        </authorList>
    </citation>
    <scope>NUCLEOTIDE SEQUENCE [LARGE SCALE GENOMIC DNA]</scope>
    <source>
        <strain evidence="2 3">Oil-RF-744-WCA-WT-10</strain>
    </source>
</reference>
<dbReference type="PANTHER" id="PTHR37694:SF1">
    <property type="entry name" value="SLR8022 PROTEIN"/>
    <property type="match status" value="1"/>
</dbReference>
<dbReference type="CDD" id="cd02230">
    <property type="entry name" value="cupin_HP0902-like"/>
    <property type="match status" value="1"/>
</dbReference>
<evidence type="ECO:0000259" key="1">
    <source>
        <dbReference type="Pfam" id="PF07883"/>
    </source>
</evidence>
<proteinExistence type="predicted"/>
<feature type="domain" description="Cupin type-2" evidence="1">
    <location>
        <begin position="39"/>
        <end position="103"/>
    </location>
</feature>
<keyword evidence="3" id="KW-1185">Reference proteome</keyword>
<dbReference type="RefSeq" id="WP_154326663.1">
    <property type="nucleotide sequence ID" value="NZ_CP045696.1"/>
</dbReference>
<dbReference type="InterPro" id="IPR011051">
    <property type="entry name" value="RmlC_Cupin_sf"/>
</dbReference>
<protein>
    <submittedName>
        <fullName evidence="2">Cupin domain-containing protein</fullName>
    </submittedName>
</protein>
<dbReference type="Gene3D" id="2.60.120.10">
    <property type="entry name" value="Jelly Rolls"/>
    <property type="match status" value="1"/>
</dbReference>
<dbReference type="Pfam" id="PF07883">
    <property type="entry name" value="Cupin_2"/>
    <property type="match status" value="1"/>
</dbReference>